<comment type="caution">
    <text evidence="1">The sequence shown here is derived from an EMBL/GenBank/DDBJ whole genome shotgun (WGS) entry which is preliminary data.</text>
</comment>
<dbReference type="AlphaFoldDB" id="A0A562W9A6"/>
<sequence>MFPDLAANLHDETGMDVELERTSLLFLMYDEHDKVFARALWDDYPQQRSRFEWLTPRRSPPPSRR</sequence>
<name>A0A562W9A6_9ACTN</name>
<reference evidence="1 2" key="1">
    <citation type="submission" date="2019-07" db="EMBL/GenBank/DDBJ databases">
        <title>R&amp;d 2014.</title>
        <authorList>
            <person name="Klenk H.-P."/>
        </authorList>
    </citation>
    <scope>NUCLEOTIDE SEQUENCE [LARGE SCALE GENOMIC DNA]</scope>
    <source>
        <strain evidence="1 2">DSM 43912</strain>
    </source>
</reference>
<dbReference type="EMBL" id="VLLP01000001">
    <property type="protein sequence ID" value="TWJ26547.1"/>
    <property type="molecule type" value="Genomic_DNA"/>
</dbReference>
<dbReference type="Proteomes" id="UP000319728">
    <property type="component" value="Unassembled WGS sequence"/>
</dbReference>
<organism evidence="1 2">
    <name type="scientific">Micromonospora sagamiensis</name>
    <dbReference type="NCBI Taxonomy" id="47875"/>
    <lineage>
        <taxon>Bacteria</taxon>
        <taxon>Bacillati</taxon>
        <taxon>Actinomycetota</taxon>
        <taxon>Actinomycetes</taxon>
        <taxon>Micromonosporales</taxon>
        <taxon>Micromonosporaceae</taxon>
        <taxon>Micromonospora</taxon>
    </lineage>
</organism>
<protein>
    <submittedName>
        <fullName evidence="1">Uncharacterized protein</fullName>
    </submittedName>
</protein>
<evidence type="ECO:0000313" key="1">
    <source>
        <dbReference type="EMBL" id="TWJ26547.1"/>
    </source>
</evidence>
<evidence type="ECO:0000313" key="2">
    <source>
        <dbReference type="Proteomes" id="UP000319728"/>
    </source>
</evidence>
<dbReference type="RefSeq" id="WP_244948683.1">
    <property type="nucleotide sequence ID" value="NZ_VLLP01000001.1"/>
</dbReference>
<accession>A0A562W9A6</accession>
<proteinExistence type="predicted"/>
<gene>
    <name evidence="1" type="ORF">JD81_00002</name>
</gene>
<keyword evidence="2" id="KW-1185">Reference proteome</keyword>